<dbReference type="OrthoDB" id="660759at2759"/>
<dbReference type="HOGENOM" id="CLU_2014619_0_0_1"/>
<dbReference type="GO" id="GO:0012505">
    <property type="term" value="C:endomembrane system"/>
    <property type="evidence" value="ECO:0007669"/>
    <property type="project" value="UniProtKB-ARBA"/>
</dbReference>
<protein>
    <submittedName>
        <fullName evidence="6">SFT2 domain-containing protein</fullName>
    </submittedName>
</protein>
<keyword evidence="4 5" id="KW-0472">Membrane</keyword>
<dbReference type="Pfam" id="PF04178">
    <property type="entry name" value="Got1"/>
    <property type="match status" value="1"/>
</dbReference>
<name>C6HJ74_AJECH</name>
<dbReference type="STRING" id="544712.C6HJ74"/>
<dbReference type="InterPro" id="IPR007305">
    <property type="entry name" value="Vesicle_transpt_Got1/SFT2"/>
</dbReference>
<evidence type="ECO:0000313" key="7">
    <source>
        <dbReference type="Proteomes" id="UP000002624"/>
    </source>
</evidence>
<sequence length="123" mass="13579">MSSPIPFVPASEILRLSLDASRAHCASDYISAYLIFTWSVGSVLFLISWAVLMGPMAYVKHLASGPRLPFTGAYFTSIGLTLYFAIGKFTPIVLISLLRYSPSCITKCFHPSNYYPPDSTYIP</sequence>
<keyword evidence="2 5" id="KW-0812">Transmembrane</keyword>
<feature type="transmembrane region" description="Helical" evidence="5">
    <location>
        <begin position="72"/>
        <end position="98"/>
    </location>
</feature>
<dbReference type="AlphaFoldDB" id="C6HJ74"/>
<accession>C6HJ74</accession>
<dbReference type="GO" id="GO:0005737">
    <property type="term" value="C:cytoplasm"/>
    <property type="evidence" value="ECO:0007669"/>
    <property type="project" value="UniProtKB-ARBA"/>
</dbReference>
<evidence type="ECO:0000256" key="2">
    <source>
        <dbReference type="ARBA" id="ARBA00022692"/>
    </source>
</evidence>
<reference evidence="7" key="1">
    <citation type="submission" date="2009-05" db="EMBL/GenBank/DDBJ databases">
        <title>The genome sequence of Ajellomyces capsulatus strain H143.</title>
        <authorList>
            <person name="Champion M."/>
            <person name="Cuomo C.A."/>
            <person name="Ma L.-J."/>
            <person name="Henn M.R."/>
            <person name="Sil A."/>
            <person name="Goldman B."/>
            <person name="Young S.K."/>
            <person name="Kodira C.D."/>
            <person name="Zeng Q."/>
            <person name="Koehrsen M."/>
            <person name="Alvarado L."/>
            <person name="Berlin A.M."/>
            <person name="Borenstein D."/>
            <person name="Chen Z."/>
            <person name="Engels R."/>
            <person name="Freedman E."/>
            <person name="Gellesch M."/>
            <person name="Goldberg J."/>
            <person name="Griggs A."/>
            <person name="Gujja S."/>
            <person name="Heiman D.I."/>
            <person name="Hepburn T.A."/>
            <person name="Howarth C."/>
            <person name="Jen D."/>
            <person name="Larson L."/>
            <person name="Lewis B."/>
            <person name="Mehta T."/>
            <person name="Park D."/>
            <person name="Pearson M."/>
            <person name="Roberts A."/>
            <person name="Saif S."/>
            <person name="Shea T.D."/>
            <person name="Shenoy N."/>
            <person name="Sisk P."/>
            <person name="Stolte C."/>
            <person name="Sykes S."/>
            <person name="Walk T."/>
            <person name="White J."/>
            <person name="Yandava C."/>
            <person name="Klein B."/>
            <person name="McEwen J.G."/>
            <person name="Puccia R."/>
            <person name="Goldman G.H."/>
            <person name="Felipe M.S."/>
            <person name="Nino-Vega G."/>
            <person name="San-Blas G."/>
            <person name="Taylor J.W."/>
            <person name="Mendoza L."/>
            <person name="Galagan J.E."/>
            <person name="Nusbaum C."/>
            <person name="Birren B.W."/>
        </authorList>
    </citation>
    <scope>NUCLEOTIDE SEQUENCE [LARGE SCALE GENOMIC DNA]</scope>
    <source>
        <strain evidence="7">H143</strain>
    </source>
</reference>
<dbReference type="GO" id="GO:0016192">
    <property type="term" value="P:vesicle-mediated transport"/>
    <property type="evidence" value="ECO:0007669"/>
    <property type="project" value="InterPro"/>
</dbReference>
<feature type="transmembrane region" description="Helical" evidence="5">
    <location>
        <begin position="30"/>
        <end position="52"/>
    </location>
</feature>
<keyword evidence="3 5" id="KW-1133">Transmembrane helix</keyword>
<dbReference type="VEuPathDB" id="FungiDB:HCDG_06108"/>
<evidence type="ECO:0000256" key="4">
    <source>
        <dbReference type="ARBA" id="ARBA00023136"/>
    </source>
</evidence>
<evidence type="ECO:0000256" key="3">
    <source>
        <dbReference type="ARBA" id="ARBA00022989"/>
    </source>
</evidence>
<dbReference type="EMBL" id="GG692428">
    <property type="protein sequence ID" value="EER39886.1"/>
    <property type="molecule type" value="Genomic_DNA"/>
</dbReference>
<comment type="subcellular location">
    <subcellularLocation>
        <location evidence="1">Membrane</location>
        <topology evidence="1">Multi-pass membrane protein</topology>
    </subcellularLocation>
</comment>
<evidence type="ECO:0000256" key="5">
    <source>
        <dbReference type="SAM" id="Phobius"/>
    </source>
</evidence>
<evidence type="ECO:0000256" key="1">
    <source>
        <dbReference type="ARBA" id="ARBA00004141"/>
    </source>
</evidence>
<dbReference type="Proteomes" id="UP000002624">
    <property type="component" value="Unassembled WGS sequence"/>
</dbReference>
<proteinExistence type="predicted"/>
<dbReference type="GO" id="GO:0016020">
    <property type="term" value="C:membrane"/>
    <property type="evidence" value="ECO:0007669"/>
    <property type="project" value="UniProtKB-SubCell"/>
</dbReference>
<gene>
    <name evidence="6" type="ORF">HCDG_06108</name>
</gene>
<evidence type="ECO:0000313" key="6">
    <source>
        <dbReference type="EMBL" id="EER39886.1"/>
    </source>
</evidence>
<organism evidence="6 7">
    <name type="scientific">Ajellomyces capsulatus (strain H143)</name>
    <name type="common">Darling's disease fungus</name>
    <name type="synonym">Histoplasma capsulatum</name>
    <dbReference type="NCBI Taxonomy" id="544712"/>
    <lineage>
        <taxon>Eukaryota</taxon>
        <taxon>Fungi</taxon>
        <taxon>Dikarya</taxon>
        <taxon>Ascomycota</taxon>
        <taxon>Pezizomycotina</taxon>
        <taxon>Eurotiomycetes</taxon>
        <taxon>Eurotiomycetidae</taxon>
        <taxon>Onygenales</taxon>
        <taxon>Ajellomycetaceae</taxon>
        <taxon>Histoplasma</taxon>
    </lineage>
</organism>